<evidence type="ECO:0000313" key="6">
    <source>
        <dbReference type="Proteomes" id="UP000002015"/>
    </source>
</evidence>
<dbReference type="HOGENOM" id="CLU_094477_0_0_6"/>
<dbReference type="PANTHER" id="PTHR35936">
    <property type="entry name" value="MEMBRANE-BOUND LYTIC MUREIN TRANSGLYCOSYLASE F"/>
    <property type="match status" value="1"/>
</dbReference>
<protein>
    <recommendedName>
        <fullName evidence="4">Solute-binding protein family 3/N-terminal domain-containing protein</fullName>
    </recommendedName>
</protein>
<dbReference type="AlphaFoldDB" id="A8FPG9"/>
<proteinExistence type="inferred from homology"/>
<organism evidence="5 6">
    <name type="scientific">Shewanella sediminis (strain HAW-EB3)</name>
    <dbReference type="NCBI Taxonomy" id="425104"/>
    <lineage>
        <taxon>Bacteria</taxon>
        <taxon>Pseudomonadati</taxon>
        <taxon>Pseudomonadota</taxon>
        <taxon>Gammaproteobacteria</taxon>
        <taxon>Alteromonadales</taxon>
        <taxon>Shewanellaceae</taxon>
        <taxon>Shewanella</taxon>
    </lineage>
</organism>
<dbReference type="STRING" id="425104.Ssed_0129"/>
<dbReference type="InterPro" id="IPR001638">
    <property type="entry name" value="Solute-binding_3/MltF_N"/>
</dbReference>
<feature type="signal peptide" evidence="3">
    <location>
        <begin position="1"/>
        <end position="26"/>
    </location>
</feature>
<evidence type="ECO:0000256" key="3">
    <source>
        <dbReference type="SAM" id="SignalP"/>
    </source>
</evidence>
<keyword evidence="6" id="KW-1185">Reference proteome</keyword>
<feature type="chain" id="PRO_5002719479" description="Solute-binding protein family 3/N-terminal domain-containing protein" evidence="3">
    <location>
        <begin position="27"/>
        <end position="261"/>
    </location>
</feature>
<dbReference type="eggNOG" id="COG0834">
    <property type="taxonomic scope" value="Bacteria"/>
</dbReference>
<name>A8FPG9_SHESH</name>
<reference evidence="5 6" key="1">
    <citation type="submission" date="2007-08" db="EMBL/GenBank/DDBJ databases">
        <title>Complete sequence of Shewanella sediminis HAW-EB3.</title>
        <authorList>
            <consortium name="US DOE Joint Genome Institute"/>
            <person name="Copeland A."/>
            <person name="Lucas S."/>
            <person name="Lapidus A."/>
            <person name="Barry K."/>
            <person name="Glavina del Rio T."/>
            <person name="Dalin E."/>
            <person name="Tice H."/>
            <person name="Pitluck S."/>
            <person name="Chertkov O."/>
            <person name="Brettin T."/>
            <person name="Bruce D."/>
            <person name="Detter J.C."/>
            <person name="Han C."/>
            <person name="Schmutz J."/>
            <person name="Larimer F."/>
            <person name="Land M."/>
            <person name="Hauser L."/>
            <person name="Kyrpides N."/>
            <person name="Kim E."/>
            <person name="Zhao J.-S."/>
            <person name="Richardson P."/>
        </authorList>
    </citation>
    <scope>NUCLEOTIDE SEQUENCE [LARGE SCALE GENOMIC DNA]</scope>
    <source>
        <strain evidence="5 6">HAW-EB3</strain>
    </source>
</reference>
<dbReference type="SMART" id="SM00062">
    <property type="entry name" value="PBPb"/>
    <property type="match status" value="1"/>
</dbReference>
<keyword evidence="2 3" id="KW-0732">Signal</keyword>
<dbReference type="SUPFAM" id="SSF53850">
    <property type="entry name" value="Periplasmic binding protein-like II"/>
    <property type="match status" value="1"/>
</dbReference>
<dbReference type="KEGG" id="sse:Ssed_0129"/>
<gene>
    <name evidence="5" type="ordered locus">Ssed_0129</name>
</gene>
<evidence type="ECO:0000256" key="1">
    <source>
        <dbReference type="ARBA" id="ARBA00010333"/>
    </source>
</evidence>
<accession>A8FPG9</accession>
<comment type="similarity">
    <text evidence="1">Belongs to the bacterial solute-binding protein 3 family.</text>
</comment>
<evidence type="ECO:0000259" key="4">
    <source>
        <dbReference type="SMART" id="SM00062"/>
    </source>
</evidence>
<sequence precursor="true">MVISMKRLTLTTLLICLILLPSHLLANPTPLIEGPRVVTIATDSWLGYTNRDGSGYYFDILKRVFPEKEWLLQIDIVPFSRVRYLVNHNRIDMALGFYSGDTTRALYSKNPVEVDSVDAAITPELAVIWKGAESLSQKKVQALLAYRYDEFISVPMYYEESSNLLEMLNRVNRGQVDAVLDYKPVMLTMVPKLNQPRQFVIIENVFRTEIYFVFSDNDRGAKLKRHFDRELKKLIDSGELDELFRHYVGPDAQRLDPGREQ</sequence>
<dbReference type="PANTHER" id="PTHR35936:SF25">
    <property type="entry name" value="ABC TRANSPORTER SUBSTRATE-BINDING PROTEIN"/>
    <property type="match status" value="1"/>
</dbReference>
<evidence type="ECO:0000313" key="5">
    <source>
        <dbReference type="EMBL" id="ABV34742.1"/>
    </source>
</evidence>
<dbReference type="Proteomes" id="UP000002015">
    <property type="component" value="Chromosome"/>
</dbReference>
<dbReference type="EMBL" id="CP000821">
    <property type="protein sequence ID" value="ABV34742.1"/>
    <property type="molecule type" value="Genomic_DNA"/>
</dbReference>
<feature type="domain" description="Solute-binding protein family 3/N-terminal" evidence="4">
    <location>
        <begin position="37"/>
        <end position="251"/>
    </location>
</feature>
<dbReference type="Gene3D" id="3.40.190.10">
    <property type="entry name" value="Periplasmic binding protein-like II"/>
    <property type="match status" value="2"/>
</dbReference>
<evidence type="ECO:0000256" key="2">
    <source>
        <dbReference type="ARBA" id="ARBA00022729"/>
    </source>
</evidence>